<dbReference type="InterPro" id="IPR017441">
    <property type="entry name" value="Protein_kinase_ATP_BS"/>
</dbReference>
<evidence type="ECO:0000256" key="1">
    <source>
        <dbReference type="ARBA" id="ARBA00004496"/>
    </source>
</evidence>
<dbReference type="FunFam" id="3.30.200.20:FF:000029">
    <property type="entry name" value="Serine/threonine-protein kinase TAO2, putative"/>
    <property type="match status" value="1"/>
</dbReference>
<comment type="similarity">
    <text evidence="2">Belongs to the protein kinase superfamily. STE Ser/Thr protein kinase family. STE20 subfamily.</text>
</comment>
<evidence type="ECO:0000256" key="11">
    <source>
        <dbReference type="ARBA" id="ARBA00023054"/>
    </source>
</evidence>
<comment type="catalytic activity">
    <reaction evidence="13">
        <text>L-threonyl-[protein] + ATP = O-phospho-L-threonyl-[protein] + ADP + H(+)</text>
        <dbReference type="Rhea" id="RHEA:46608"/>
        <dbReference type="Rhea" id="RHEA-COMP:11060"/>
        <dbReference type="Rhea" id="RHEA-COMP:11605"/>
        <dbReference type="ChEBI" id="CHEBI:15378"/>
        <dbReference type="ChEBI" id="CHEBI:30013"/>
        <dbReference type="ChEBI" id="CHEBI:30616"/>
        <dbReference type="ChEBI" id="CHEBI:61977"/>
        <dbReference type="ChEBI" id="CHEBI:456216"/>
        <dbReference type="EC" id="2.7.11.1"/>
    </reaction>
</comment>
<evidence type="ECO:0000256" key="7">
    <source>
        <dbReference type="ARBA" id="ARBA00022741"/>
    </source>
</evidence>
<evidence type="ECO:0000256" key="4">
    <source>
        <dbReference type="ARBA" id="ARBA00022490"/>
    </source>
</evidence>
<dbReference type="SUPFAM" id="SSF56112">
    <property type="entry name" value="Protein kinase-like (PK-like)"/>
    <property type="match status" value="1"/>
</dbReference>
<protein>
    <recommendedName>
        <fullName evidence="3">non-specific serine/threonine protein kinase</fullName>
        <ecNumber evidence="3">2.7.11.1</ecNumber>
    </recommendedName>
</protein>
<keyword evidence="11 16" id="KW-0175">Coiled coil</keyword>
<feature type="coiled-coil region" evidence="16">
    <location>
        <begin position="643"/>
        <end position="701"/>
    </location>
</feature>
<keyword evidence="6" id="KW-0808">Transferase</keyword>
<keyword evidence="7 15" id="KW-0547">Nucleotide-binding</keyword>
<evidence type="ECO:0000256" key="5">
    <source>
        <dbReference type="ARBA" id="ARBA00022527"/>
    </source>
</evidence>
<feature type="coiled-coil region" evidence="16">
    <location>
        <begin position="391"/>
        <end position="422"/>
    </location>
</feature>
<evidence type="ECO:0000256" key="13">
    <source>
        <dbReference type="ARBA" id="ARBA00047899"/>
    </source>
</evidence>
<evidence type="ECO:0000256" key="3">
    <source>
        <dbReference type="ARBA" id="ARBA00012513"/>
    </source>
</evidence>
<evidence type="ECO:0000256" key="12">
    <source>
        <dbReference type="ARBA" id="ARBA00023204"/>
    </source>
</evidence>
<dbReference type="PANTHER" id="PTHR47167:SF8">
    <property type="entry name" value="SERINE_THREONINE-PROTEIN KINASE TAO1"/>
    <property type="match status" value="1"/>
</dbReference>
<evidence type="ECO:0000256" key="2">
    <source>
        <dbReference type="ARBA" id="ARBA00008874"/>
    </source>
</evidence>
<dbReference type="EC" id="2.7.11.1" evidence="3"/>
<feature type="compositionally biased region" description="Basic and acidic residues" evidence="17">
    <location>
        <begin position="497"/>
        <end position="506"/>
    </location>
</feature>
<feature type="compositionally biased region" description="Polar residues" evidence="17">
    <location>
        <begin position="899"/>
        <end position="940"/>
    </location>
</feature>
<dbReference type="InterPro" id="IPR000719">
    <property type="entry name" value="Prot_kinase_dom"/>
</dbReference>
<evidence type="ECO:0000256" key="8">
    <source>
        <dbReference type="ARBA" id="ARBA00022763"/>
    </source>
</evidence>
<keyword evidence="4" id="KW-0963">Cytoplasm</keyword>
<sequence>MPNAARAGSLKDPEIADLFFKEDPENLFSDLREIGHGSFGAVYFARDVRTSEVVAIKKMSYSGKQSNEKWQDIIKEVKFLQRLKHPNSIEYKGCYLREHTAWLVMEYCLGSASDLLEVHKKPLQEMEIAAITHGALQGLAYLHSHNMIHRDIKAGNILLTEPGQVKLADFGSASIASPANSFVGTPYWMAPEVILAMDEGQYEGKVDIWSLGITCIELAERKPPLFNMNAMSALYHIAQNESPTLQSSEWTDYFRNFVDSCLQKLPQDRSNSEELLKHAFVRRERPDSVLIDLIQRTKDAVRELDNLQYRKMKKILFQEAHNGPAAEVPDDEEEVEHSVGRTGTVNSVGSNQSIPSMSISASSQSSSVNSLSCLCQDSEVREQMSGYKRMRRQHQKHLLALENKLKGEMDEHRLKLDKELENQRSSFAAEMDKLIKKHQCTMEKDAKTFANNEKKFLQHIQSQQKKELNSFLESQKREYKLRKEQLKEELNENQSTPKKEKQEWLSKQKENFQHFQAEEEANLLRRQRQYLELECRRFKRRILIGRHNVEQDLMREELNKRQTQKDLEHAMLLRHHESMQELEFRHLSNIQKMRAEQIRLQHQTELTNQLEYNKRRERELRRKHVMEVRQQPKSLKSKELQIKKQFQDACKTQTRQYKALRNQLLESIPKPEHKTMLKRLKEEQTRKLATLAEQYDHTINNMLSTQALRLDEAQEAECQVLRMQLQQELELLNAYQSKIKMQTDAQQERERKELEQRVSLRRALLETKIEEEMLTLQNERTERIRSLLERQAREIEAFDSESMRLGFSNMVLANISPEGLSHSFPGAPASWIPHQHHSDGSQGTQWGSSTGSGAGHHYHSIQGGAQAQQGWGQAIPGGGLPPWSHSPSGPQGAMPKSSVGMQNSPQALRRTTSAGRTEQGMSRSTSITSQISNGSHLSYT</sequence>
<dbReference type="PROSITE" id="PS00107">
    <property type="entry name" value="PROTEIN_KINASE_ATP"/>
    <property type="match status" value="1"/>
</dbReference>
<evidence type="ECO:0000256" key="9">
    <source>
        <dbReference type="ARBA" id="ARBA00022777"/>
    </source>
</evidence>
<feature type="binding site" evidence="15">
    <location>
        <position position="58"/>
    </location>
    <ligand>
        <name>ATP</name>
        <dbReference type="ChEBI" id="CHEBI:30616"/>
    </ligand>
</feature>
<dbReference type="GO" id="GO:0005737">
    <property type="term" value="C:cytoplasm"/>
    <property type="evidence" value="ECO:0007669"/>
    <property type="project" value="UniProtKB-SubCell"/>
</dbReference>
<feature type="compositionally biased region" description="Low complexity" evidence="17">
    <location>
        <begin position="862"/>
        <end position="874"/>
    </location>
</feature>
<dbReference type="GO" id="GO:0005524">
    <property type="term" value="F:ATP binding"/>
    <property type="evidence" value="ECO:0007669"/>
    <property type="project" value="UniProtKB-UniRule"/>
</dbReference>
<dbReference type="Gene3D" id="1.10.510.10">
    <property type="entry name" value="Transferase(Phosphotransferase) domain 1"/>
    <property type="match status" value="1"/>
</dbReference>
<comment type="subcellular location">
    <subcellularLocation>
        <location evidence="1">Cytoplasm</location>
    </subcellularLocation>
</comment>
<dbReference type="Pfam" id="PF00069">
    <property type="entry name" value="Pkinase"/>
    <property type="match status" value="1"/>
</dbReference>
<dbReference type="PROSITE" id="PS50011">
    <property type="entry name" value="PROTEIN_KINASE_DOM"/>
    <property type="match status" value="1"/>
</dbReference>
<dbReference type="GO" id="GO:0006281">
    <property type="term" value="P:DNA repair"/>
    <property type="evidence" value="ECO:0007669"/>
    <property type="project" value="UniProtKB-KW"/>
</dbReference>
<accession>A0A8C1TZ96</accession>
<evidence type="ECO:0000313" key="20">
    <source>
        <dbReference type="Proteomes" id="UP000694700"/>
    </source>
</evidence>
<name>A0A8C1TZ96_CYPCA</name>
<keyword evidence="9" id="KW-0418">Kinase</keyword>
<dbReference type="SMART" id="SM00220">
    <property type="entry name" value="S_TKc"/>
    <property type="match status" value="1"/>
</dbReference>
<evidence type="ECO:0000313" key="19">
    <source>
        <dbReference type="Ensembl" id="ENSCCRP00015029979.1"/>
    </source>
</evidence>
<feature type="region of interest" description="Disordered" evidence="17">
    <location>
        <begin position="487"/>
        <end position="506"/>
    </location>
</feature>
<keyword evidence="10 15" id="KW-0067">ATP-binding</keyword>
<evidence type="ECO:0000256" key="15">
    <source>
        <dbReference type="PROSITE-ProRule" id="PRU10141"/>
    </source>
</evidence>
<dbReference type="InterPro" id="IPR008271">
    <property type="entry name" value="Ser/Thr_kinase_AS"/>
</dbReference>
<evidence type="ECO:0000256" key="16">
    <source>
        <dbReference type="SAM" id="Coils"/>
    </source>
</evidence>
<dbReference type="PANTHER" id="PTHR47167">
    <property type="entry name" value="SERINE/THREONINE-PROTEIN KINASE TAO1-LIKE PROTEIN"/>
    <property type="match status" value="1"/>
</dbReference>
<dbReference type="Gene3D" id="3.30.200.20">
    <property type="entry name" value="Phosphorylase Kinase, domain 1"/>
    <property type="match status" value="1"/>
</dbReference>
<dbReference type="AlphaFoldDB" id="A0A8C1TZ96"/>
<evidence type="ECO:0000259" key="18">
    <source>
        <dbReference type="PROSITE" id="PS50011"/>
    </source>
</evidence>
<dbReference type="GO" id="GO:0051493">
    <property type="term" value="P:regulation of cytoskeleton organization"/>
    <property type="evidence" value="ECO:0007669"/>
    <property type="project" value="TreeGrafter"/>
</dbReference>
<dbReference type="PROSITE" id="PS00108">
    <property type="entry name" value="PROTEIN_KINASE_ST"/>
    <property type="match status" value="1"/>
</dbReference>
<dbReference type="FunFam" id="1.10.510.10:FF:000030">
    <property type="entry name" value="Serine/threonine-protein kinase TAO2, putative"/>
    <property type="match status" value="1"/>
</dbReference>
<evidence type="ECO:0000256" key="17">
    <source>
        <dbReference type="SAM" id="MobiDB-lite"/>
    </source>
</evidence>
<feature type="domain" description="Protein kinase" evidence="18">
    <location>
        <begin position="28"/>
        <end position="281"/>
    </location>
</feature>
<reference evidence="19" key="1">
    <citation type="submission" date="2025-08" db="UniProtKB">
        <authorList>
            <consortium name="Ensembl"/>
        </authorList>
    </citation>
    <scope>IDENTIFICATION</scope>
</reference>
<keyword evidence="12" id="KW-0234">DNA repair</keyword>
<evidence type="ECO:0000256" key="10">
    <source>
        <dbReference type="ARBA" id="ARBA00022840"/>
    </source>
</evidence>
<evidence type="ECO:0000256" key="6">
    <source>
        <dbReference type="ARBA" id="ARBA00022679"/>
    </source>
</evidence>
<keyword evidence="5" id="KW-0723">Serine/threonine-protein kinase</keyword>
<evidence type="ECO:0000256" key="14">
    <source>
        <dbReference type="ARBA" id="ARBA00048679"/>
    </source>
</evidence>
<dbReference type="Ensembl" id="ENSCCRT00015031029.1">
    <property type="protein sequence ID" value="ENSCCRP00015029979.1"/>
    <property type="gene ID" value="ENSCCRG00015010827.1"/>
</dbReference>
<feature type="region of interest" description="Disordered" evidence="17">
    <location>
        <begin position="826"/>
        <end position="940"/>
    </location>
</feature>
<dbReference type="GO" id="GO:0004674">
    <property type="term" value="F:protein serine/threonine kinase activity"/>
    <property type="evidence" value="ECO:0007669"/>
    <property type="project" value="UniProtKB-KW"/>
</dbReference>
<organism evidence="19 20">
    <name type="scientific">Cyprinus carpio</name>
    <name type="common">Common carp</name>
    <dbReference type="NCBI Taxonomy" id="7962"/>
    <lineage>
        <taxon>Eukaryota</taxon>
        <taxon>Metazoa</taxon>
        <taxon>Chordata</taxon>
        <taxon>Craniata</taxon>
        <taxon>Vertebrata</taxon>
        <taxon>Euteleostomi</taxon>
        <taxon>Actinopterygii</taxon>
        <taxon>Neopterygii</taxon>
        <taxon>Teleostei</taxon>
        <taxon>Ostariophysi</taxon>
        <taxon>Cypriniformes</taxon>
        <taxon>Cyprinidae</taxon>
        <taxon>Cyprininae</taxon>
        <taxon>Cyprinus</taxon>
    </lineage>
</organism>
<dbReference type="Proteomes" id="UP000694700">
    <property type="component" value="Unplaced"/>
</dbReference>
<proteinExistence type="inferred from homology"/>
<keyword evidence="8" id="KW-0227">DNA damage</keyword>
<dbReference type="InterPro" id="IPR011009">
    <property type="entry name" value="Kinase-like_dom_sf"/>
</dbReference>
<feature type="compositionally biased region" description="Low complexity" evidence="17">
    <location>
        <begin position="840"/>
        <end position="851"/>
    </location>
</feature>
<dbReference type="InterPro" id="IPR051234">
    <property type="entry name" value="TAO_STE20_kinase"/>
</dbReference>
<comment type="catalytic activity">
    <reaction evidence="14">
        <text>L-seryl-[protein] + ATP = O-phospho-L-seryl-[protein] + ADP + H(+)</text>
        <dbReference type="Rhea" id="RHEA:17989"/>
        <dbReference type="Rhea" id="RHEA-COMP:9863"/>
        <dbReference type="Rhea" id="RHEA-COMP:11604"/>
        <dbReference type="ChEBI" id="CHEBI:15378"/>
        <dbReference type="ChEBI" id="CHEBI:29999"/>
        <dbReference type="ChEBI" id="CHEBI:30616"/>
        <dbReference type="ChEBI" id="CHEBI:83421"/>
        <dbReference type="ChEBI" id="CHEBI:456216"/>
        <dbReference type="EC" id="2.7.11.1"/>
    </reaction>
</comment>